<evidence type="ECO:0000256" key="6">
    <source>
        <dbReference type="SAM" id="Phobius"/>
    </source>
</evidence>
<dbReference type="GO" id="GO:0046872">
    <property type="term" value="F:metal ion binding"/>
    <property type="evidence" value="ECO:0007669"/>
    <property type="project" value="UniProtKB-KW"/>
</dbReference>
<feature type="transmembrane region" description="Helical" evidence="6">
    <location>
        <begin position="130"/>
        <end position="153"/>
    </location>
</feature>
<evidence type="ECO:0000256" key="3">
    <source>
        <dbReference type="ARBA" id="ARBA00022989"/>
    </source>
</evidence>
<comment type="subcellular location">
    <subcellularLocation>
        <location evidence="1">Membrane</location>
        <topology evidence="1">Multi-pass membrane protein</topology>
    </subcellularLocation>
</comment>
<dbReference type="EMBL" id="UIGB01000001">
    <property type="protein sequence ID" value="SUU83850.1"/>
    <property type="molecule type" value="Genomic_DNA"/>
</dbReference>
<keyword evidence="4 6" id="KW-0472">Membrane</keyword>
<keyword evidence="3 6" id="KW-1133">Transmembrane helix</keyword>
<dbReference type="AlphaFoldDB" id="A0A380W4N1"/>
<protein>
    <submittedName>
        <fullName evidence="7">Hemolysin</fullName>
    </submittedName>
</protein>
<evidence type="ECO:0000313" key="8">
    <source>
        <dbReference type="Proteomes" id="UP000254343"/>
    </source>
</evidence>
<evidence type="ECO:0000313" key="7">
    <source>
        <dbReference type="EMBL" id="SUU83850.1"/>
    </source>
</evidence>
<feature type="transmembrane region" description="Helical" evidence="6">
    <location>
        <begin position="219"/>
        <end position="239"/>
    </location>
</feature>
<accession>A0A380W4N1</accession>
<keyword evidence="5" id="KW-0479">Metal-binding</keyword>
<evidence type="ECO:0000256" key="4">
    <source>
        <dbReference type="ARBA" id="ARBA00023136"/>
    </source>
</evidence>
<feature type="transmembrane region" description="Helical" evidence="6">
    <location>
        <begin position="187"/>
        <end position="207"/>
    </location>
</feature>
<sequence>MKHSGCVMSVFRLKELVALPPLPGRGAIHWTYDRAELIADSIVHITGVSLGLIASTALIVLAGVYASTLDLVTVSIYAIGLVAMLSFSAVYNLWPVSPAKWILRRFDHSAIYVLIAATYTPLLAQMNDRALAFALLGGVWSVALLGIALKIAYPGRFDRLAVGLYLALGWSGVVAYDSIAASLTHTALWLIAIGGVLYSAGVIFHAWQRLRFQNAIWHGFVLLAAACHYSAVLDTVLAGG</sequence>
<feature type="transmembrane region" description="Helical" evidence="6">
    <location>
        <begin position="160"/>
        <end position="181"/>
    </location>
</feature>
<feature type="transmembrane region" description="Helical" evidence="6">
    <location>
        <begin position="106"/>
        <end position="124"/>
    </location>
</feature>
<dbReference type="Proteomes" id="UP000254343">
    <property type="component" value="Unassembled WGS sequence"/>
</dbReference>
<feature type="transmembrane region" description="Helical" evidence="6">
    <location>
        <begin position="42"/>
        <end position="65"/>
    </location>
</feature>
<dbReference type="GO" id="GO:0016020">
    <property type="term" value="C:membrane"/>
    <property type="evidence" value="ECO:0007669"/>
    <property type="project" value="UniProtKB-SubCell"/>
</dbReference>
<keyword evidence="2 6" id="KW-0812">Transmembrane</keyword>
<name>A0A380W4N1_AFIFE</name>
<keyword evidence="5" id="KW-0862">Zinc</keyword>
<evidence type="ECO:0000256" key="5">
    <source>
        <dbReference type="PIRSR" id="PIRSR604254-1"/>
    </source>
</evidence>
<dbReference type="InterPro" id="IPR004254">
    <property type="entry name" value="AdipoR/HlyIII-related"/>
</dbReference>
<organism evidence="7 8">
    <name type="scientific">Afipia felis</name>
    <name type="common">Cat scratch disease bacillus</name>
    <dbReference type="NCBI Taxonomy" id="1035"/>
    <lineage>
        <taxon>Bacteria</taxon>
        <taxon>Pseudomonadati</taxon>
        <taxon>Pseudomonadota</taxon>
        <taxon>Alphaproteobacteria</taxon>
        <taxon>Hyphomicrobiales</taxon>
        <taxon>Nitrobacteraceae</taxon>
        <taxon>Afipia</taxon>
    </lineage>
</organism>
<reference evidence="7 8" key="1">
    <citation type="submission" date="2018-06" db="EMBL/GenBank/DDBJ databases">
        <authorList>
            <consortium name="Pathogen Informatics"/>
            <person name="Doyle S."/>
        </authorList>
    </citation>
    <scope>NUCLEOTIDE SEQUENCE [LARGE SCALE GENOMIC DNA]</scope>
    <source>
        <strain evidence="7 8">NCTC12722</strain>
    </source>
</reference>
<dbReference type="Pfam" id="PF03006">
    <property type="entry name" value="HlyIII"/>
    <property type="match status" value="1"/>
</dbReference>
<feature type="transmembrane region" description="Helical" evidence="6">
    <location>
        <begin position="71"/>
        <end position="94"/>
    </location>
</feature>
<dbReference type="PANTHER" id="PTHR20855:SF3">
    <property type="entry name" value="LD03007P"/>
    <property type="match status" value="1"/>
</dbReference>
<evidence type="ECO:0000256" key="2">
    <source>
        <dbReference type="ARBA" id="ARBA00022692"/>
    </source>
</evidence>
<evidence type="ECO:0000256" key="1">
    <source>
        <dbReference type="ARBA" id="ARBA00004141"/>
    </source>
</evidence>
<feature type="binding site" evidence="5">
    <location>
        <position position="218"/>
    </location>
    <ligand>
        <name>Zn(2+)</name>
        <dbReference type="ChEBI" id="CHEBI:29105"/>
    </ligand>
</feature>
<dbReference type="PANTHER" id="PTHR20855">
    <property type="entry name" value="ADIPOR/PROGESTIN RECEPTOR-RELATED"/>
    <property type="match status" value="1"/>
</dbReference>
<proteinExistence type="predicted"/>
<gene>
    <name evidence="7" type="primary">yqfA</name>
    <name evidence="7" type="ORF">NCTC12722_01029</name>
</gene>